<dbReference type="Proteomes" id="UP001596303">
    <property type="component" value="Unassembled WGS sequence"/>
</dbReference>
<evidence type="ECO:0000256" key="2">
    <source>
        <dbReference type="ARBA" id="ARBA00014315"/>
    </source>
</evidence>
<dbReference type="SUPFAM" id="SSF55021">
    <property type="entry name" value="ACT-like"/>
    <property type="match status" value="1"/>
</dbReference>
<dbReference type="Gene3D" id="3.30.460.10">
    <property type="entry name" value="Beta Polymerase, domain 2"/>
    <property type="match status" value="1"/>
</dbReference>
<evidence type="ECO:0000256" key="6">
    <source>
        <dbReference type="RuleBase" id="RU003847"/>
    </source>
</evidence>
<dbReference type="PANTHER" id="PTHR21262">
    <property type="entry name" value="GUANOSINE-3',5'-BIS DIPHOSPHATE 3'-PYROPHOSPHOHYDROLASE"/>
    <property type="match status" value="1"/>
</dbReference>
<dbReference type="InterPro" id="IPR045865">
    <property type="entry name" value="ACT-like_dom_sf"/>
</dbReference>
<dbReference type="EMBL" id="JBHSSW010000004">
    <property type="protein sequence ID" value="MFC6197438.1"/>
    <property type="molecule type" value="Genomic_DNA"/>
</dbReference>
<dbReference type="InterPro" id="IPR043519">
    <property type="entry name" value="NT_sf"/>
</dbReference>
<dbReference type="SUPFAM" id="SSF81301">
    <property type="entry name" value="Nucleotidyltransferase"/>
    <property type="match status" value="1"/>
</dbReference>
<reference evidence="11" key="1">
    <citation type="journal article" date="2019" name="Int. J. Syst. Evol. Microbiol.">
        <title>The Global Catalogue of Microorganisms (GCM) 10K type strain sequencing project: providing services to taxonomists for standard genome sequencing and annotation.</title>
        <authorList>
            <consortium name="The Broad Institute Genomics Platform"/>
            <consortium name="The Broad Institute Genome Sequencing Center for Infectious Disease"/>
            <person name="Wu L."/>
            <person name="Ma J."/>
        </authorList>
    </citation>
    <scope>NUCLEOTIDE SEQUENCE [LARGE SCALE GENOMIC DNA]</scope>
    <source>
        <strain evidence="11">CGMCC-1.15741</strain>
    </source>
</reference>
<comment type="caution">
    <text evidence="10">The sequence shown here is derived from an EMBL/GenBank/DDBJ whole genome shotgun (WGS) entry which is preliminary data.</text>
</comment>
<evidence type="ECO:0000313" key="11">
    <source>
        <dbReference type="Proteomes" id="UP001596303"/>
    </source>
</evidence>
<dbReference type="InterPro" id="IPR003607">
    <property type="entry name" value="HD/PDEase_dom"/>
</dbReference>
<comment type="function">
    <text evidence="6">In eubacteria ppGpp (guanosine 3'-diphosphate 5'-diphosphate) is a mediator of the stringent response that coordinates a variety of cellular activities in response to changes in nutritional abundance.</text>
</comment>
<gene>
    <name evidence="10" type="ORF">ACFQDM_05075</name>
</gene>
<proteinExistence type="inferred from homology"/>
<protein>
    <recommendedName>
        <fullName evidence="2">GTP pyrophosphokinase rsh</fullName>
        <ecNumber evidence="1">2.7.6.5</ecNumber>
    </recommendedName>
    <alternativeName>
        <fullName evidence="4">(p)ppGpp synthase</fullName>
    </alternativeName>
    <alternativeName>
        <fullName evidence="3">ATP:GTP 3'-pyrophosphotransferase</fullName>
    </alternativeName>
</protein>
<dbReference type="InterPro" id="IPR033655">
    <property type="entry name" value="TGS_RelA/SpoT"/>
</dbReference>
<dbReference type="RefSeq" id="WP_377376319.1">
    <property type="nucleotide sequence ID" value="NZ_JBHSSW010000004.1"/>
</dbReference>
<dbReference type="InterPro" id="IPR004811">
    <property type="entry name" value="RelA/Spo_fam"/>
</dbReference>
<comment type="catalytic activity">
    <reaction evidence="5">
        <text>GTP + ATP = guanosine 3'-diphosphate 5'-triphosphate + AMP</text>
        <dbReference type="Rhea" id="RHEA:22088"/>
        <dbReference type="ChEBI" id="CHEBI:30616"/>
        <dbReference type="ChEBI" id="CHEBI:37565"/>
        <dbReference type="ChEBI" id="CHEBI:142410"/>
        <dbReference type="ChEBI" id="CHEBI:456215"/>
        <dbReference type="EC" id="2.7.6.5"/>
    </reaction>
</comment>
<evidence type="ECO:0000256" key="1">
    <source>
        <dbReference type="ARBA" id="ARBA00013251"/>
    </source>
</evidence>
<dbReference type="InterPro" id="IPR012676">
    <property type="entry name" value="TGS-like"/>
</dbReference>
<feature type="domain" description="ACT" evidence="7">
    <location>
        <begin position="673"/>
        <end position="747"/>
    </location>
</feature>
<dbReference type="CDD" id="cd04876">
    <property type="entry name" value="ACT_RelA-SpoT"/>
    <property type="match status" value="1"/>
</dbReference>
<evidence type="ECO:0000313" key="10">
    <source>
        <dbReference type="EMBL" id="MFC6197438.1"/>
    </source>
</evidence>
<evidence type="ECO:0000259" key="9">
    <source>
        <dbReference type="PROSITE" id="PS51880"/>
    </source>
</evidence>
<evidence type="ECO:0000256" key="5">
    <source>
        <dbReference type="ARBA" id="ARBA00048244"/>
    </source>
</evidence>
<dbReference type="InterPro" id="IPR045600">
    <property type="entry name" value="RelA/SpoT_AH_RIS"/>
</dbReference>
<evidence type="ECO:0000256" key="4">
    <source>
        <dbReference type="ARBA" id="ARBA00032407"/>
    </source>
</evidence>
<evidence type="ECO:0000259" key="8">
    <source>
        <dbReference type="PROSITE" id="PS51831"/>
    </source>
</evidence>
<evidence type="ECO:0000259" key="7">
    <source>
        <dbReference type="PROSITE" id="PS51671"/>
    </source>
</evidence>
<dbReference type="GO" id="GO:0008728">
    <property type="term" value="F:GTP diphosphokinase activity"/>
    <property type="evidence" value="ECO:0007669"/>
    <property type="project" value="UniProtKB-EC"/>
</dbReference>
<feature type="domain" description="TGS" evidence="9">
    <location>
        <begin position="417"/>
        <end position="482"/>
    </location>
</feature>
<dbReference type="Gene3D" id="3.30.70.260">
    <property type="match status" value="1"/>
</dbReference>
<dbReference type="SUPFAM" id="SSF109604">
    <property type="entry name" value="HD-domain/PDEase-like"/>
    <property type="match status" value="1"/>
</dbReference>
<dbReference type="PANTHER" id="PTHR21262:SF36">
    <property type="entry name" value="BIFUNCTIONAL (P)PPGPP SYNTHASE_HYDROLASE SPOT"/>
    <property type="match status" value="1"/>
</dbReference>
<dbReference type="SUPFAM" id="SSF81271">
    <property type="entry name" value="TGS-like"/>
    <property type="match status" value="1"/>
</dbReference>
<name>A0ABW1S739_9PROT</name>
<dbReference type="InterPro" id="IPR006674">
    <property type="entry name" value="HD_domain"/>
</dbReference>
<dbReference type="Pfam" id="PF13291">
    <property type="entry name" value="ACT_4"/>
    <property type="match status" value="1"/>
</dbReference>
<accession>A0ABW1S739</accession>
<dbReference type="InterPro" id="IPR004095">
    <property type="entry name" value="TGS"/>
</dbReference>
<dbReference type="CDD" id="cd00077">
    <property type="entry name" value="HDc"/>
    <property type="match status" value="1"/>
</dbReference>
<dbReference type="Pfam" id="PF13328">
    <property type="entry name" value="HD_4"/>
    <property type="match status" value="1"/>
</dbReference>
<dbReference type="Gene3D" id="3.10.20.30">
    <property type="match status" value="1"/>
</dbReference>
<dbReference type="SMART" id="SM00471">
    <property type="entry name" value="HDc"/>
    <property type="match status" value="1"/>
</dbReference>
<dbReference type="NCBIfam" id="TIGR00691">
    <property type="entry name" value="spoT_relA"/>
    <property type="match status" value="1"/>
</dbReference>
<keyword evidence="10" id="KW-0808">Transferase</keyword>
<keyword evidence="11" id="KW-1185">Reference proteome</keyword>
<dbReference type="InterPro" id="IPR012675">
    <property type="entry name" value="Beta-grasp_dom_sf"/>
</dbReference>
<comment type="similarity">
    <text evidence="6">Belongs to the relA/spoT family.</text>
</comment>
<dbReference type="Gene3D" id="1.10.3210.10">
    <property type="entry name" value="Hypothetical protein af1432"/>
    <property type="match status" value="1"/>
</dbReference>
<feature type="domain" description="HD" evidence="8">
    <location>
        <begin position="74"/>
        <end position="173"/>
    </location>
</feature>
<dbReference type="PROSITE" id="PS51880">
    <property type="entry name" value="TGS"/>
    <property type="match status" value="1"/>
</dbReference>
<organism evidence="10 11">
    <name type="scientific">Ponticaulis profundi</name>
    <dbReference type="NCBI Taxonomy" id="2665222"/>
    <lineage>
        <taxon>Bacteria</taxon>
        <taxon>Pseudomonadati</taxon>
        <taxon>Pseudomonadota</taxon>
        <taxon>Alphaproteobacteria</taxon>
        <taxon>Hyphomonadales</taxon>
        <taxon>Hyphomonadaceae</taxon>
        <taxon>Ponticaulis</taxon>
    </lineage>
</organism>
<dbReference type="Pfam" id="PF02824">
    <property type="entry name" value="TGS"/>
    <property type="match status" value="1"/>
</dbReference>
<dbReference type="InterPro" id="IPR007685">
    <property type="entry name" value="RelA_SpoT"/>
</dbReference>
<sequence length="747" mass="83169">MPADTENLTIPAEDDGPVLAPPVKGQDAKIIRQYELVERVASYIPNADEERLNAAYVYAMMKHGTQKRASGDPYYAHPVAVAAILTELELDEVSIVAALLHDTVEDTDATLEEIRSLFGEDVERLVEGVTKLGEFEYTSEKSKQAENFQKFILASIQDIRVLLVKLADRLHNMRTLHFISKDEKRKRIARETMEIYAPLARRIGVYKFAAELEDLAFRHLSPEAYRALEVRIQELQAKSADDVERVGKDLKAMLETAGVQGRVIGRQKQPYSIWRKLKRKDISFRDVADIFAFRMILSDVDECYRMLGVVHQKWSCLQDRFRDYISLPKPNGYRSIHTTVRAAGNRRVELQIRTEDMNKTAETGVAAHWSYKNSVYAFDAEGAMKVGLDATAGLTAFAEMVHDGADAQEFYEHAKLEMYSDHVFAFTPKGRLIVLPSGAMPLDFAYAVHSKIGDTCAGCRINGEVRPLRTELRNGDVVDIIRGDNADVIRGWDALTRTGRAKSAIRRLVRLRQTESYKLLGERALNSALQVLGVSTDQVNLDEVASRLNLASGTILLDALGRQSIDVKDVIAEAFPAMAQDFLRSVAAVRLNETTANQLIDIKDLPSAEGLELCSDCSPVLGDRIVGIQQKGHPITVHCIDCNRLGEDAALEARWLDLSWSGMPPGGIMATGRIRVTATNKPGVLADLCSAIAESNANIIGIQTGDRSIDFMDLLFDIEVADLKHLTLILTTLRSFSIVDNVERIRN</sequence>
<dbReference type="Pfam" id="PF19296">
    <property type="entry name" value="RelA_AH_RIS"/>
    <property type="match status" value="1"/>
</dbReference>
<dbReference type="SMART" id="SM00954">
    <property type="entry name" value="RelA_SpoT"/>
    <property type="match status" value="1"/>
</dbReference>
<dbReference type="Pfam" id="PF04607">
    <property type="entry name" value="RelA_SpoT"/>
    <property type="match status" value="1"/>
</dbReference>
<dbReference type="PROSITE" id="PS51831">
    <property type="entry name" value="HD"/>
    <property type="match status" value="1"/>
</dbReference>
<dbReference type="CDD" id="cd01668">
    <property type="entry name" value="TGS_RSH"/>
    <property type="match status" value="1"/>
</dbReference>
<dbReference type="InterPro" id="IPR002912">
    <property type="entry name" value="ACT_dom"/>
</dbReference>
<dbReference type="PROSITE" id="PS51671">
    <property type="entry name" value="ACT"/>
    <property type="match status" value="1"/>
</dbReference>
<dbReference type="CDD" id="cd05399">
    <property type="entry name" value="NT_Rel-Spo_like"/>
    <property type="match status" value="1"/>
</dbReference>
<dbReference type="EC" id="2.7.6.5" evidence="1"/>
<evidence type="ECO:0000256" key="3">
    <source>
        <dbReference type="ARBA" id="ARBA00029754"/>
    </source>
</evidence>